<dbReference type="InterPro" id="IPR003593">
    <property type="entry name" value="AAA+_ATPase"/>
</dbReference>
<dbReference type="SUPFAM" id="SSF50331">
    <property type="entry name" value="MOP-like"/>
    <property type="match status" value="1"/>
</dbReference>
<dbReference type="InterPro" id="IPR027417">
    <property type="entry name" value="P-loop_NTPase"/>
</dbReference>
<keyword evidence="5 7" id="KW-1278">Translocase</keyword>
<dbReference type="InterPro" id="IPR005893">
    <property type="entry name" value="PotA-like"/>
</dbReference>
<dbReference type="InterPro" id="IPR017871">
    <property type="entry name" value="ABC_transporter-like_CS"/>
</dbReference>
<dbReference type="InterPro" id="IPR017879">
    <property type="entry name" value="PotA_ATP-bd"/>
</dbReference>
<sequence length="363" mass="40026">MSSGALTIRQIRKVYGDNEAISPLDLDVEAGEFVSLLGPSGCGKTTLLRMIAGFEEPTSGEIRLDGEDLVRQPPNKRSVNTVFQSYALFPHLNVAENIAYGLKRSKVRKDEIQARVQDVLRLVQMTKFADRKPDMLSGGQQQRIALARAVVNRPKVLLLDEPMSALDRKLREEMQLELIQLHDELKMTFVFVTHDQQEALALSDRIVVMNHGNIQQIGSAEDIYQSPNNAFVAAFIGQQTFFDAKVLNTASGALELETPTGKMVSSSDQHIPVSSNVQAAIRPEEIRLRRVASNEDIAPAANQFVGRVVGRSFLGDVFQYLVHIDDGTEVLVRVPASSAPDGNEGDQVIMEWDSSAVRVFANG</sequence>
<dbReference type="PANTHER" id="PTHR42781">
    <property type="entry name" value="SPERMIDINE/PUTRESCINE IMPORT ATP-BINDING PROTEIN POTA"/>
    <property type="match status" value="1"/>
</dbReference>
<dbReference type="Gene3D" id="3.40.50.300">
    <property type="entry name" value="P-loop containing nucleotide triphosphate hydrolases"/>
    <property type="match status" value="1"/>
</dbReference>
<reference evidence="9 10" key="1">
    <citation type="submission" date="2023-07" db="EMBL/GenBank/DDBJ databases">
        <title>Sequencing the genomes of 1000 actinobacteria strains.</title>
        <authorList>
            <person name="Klenk H.-P."/>
        </authorList>
    </citation>
    <scope>NUCLEOTIDE SEQUENCE [LARGE SCALE GENOMIC DNA]</scope>
    <source>
        <strain evidence="9 10">DSM 22966</strain>
    </source>
</reference>
<dbReference type="PROSITE" id="PS50893">
    <property type="entry name" value="ABC_TRANSPORTER_2"/>
    <property type="match status" value="1"/>
</dbReference>
<evidence type="ECO:0000259" key="8">
    <source>
        <dbReference type="PROSITE" id="PS50893"/>
    </source>
</evidence>
<dbReference type="SMART" id="SM00382">
    <property type="entry name" value="AAA"/>
    <property type="match status" value="1"/>
</dbReference>
<dbReference type="RefSeq" id="WP_310174661.1">
    <property type="nucleotide sequence ID" value="NZ_BAABHE010000002.1"/>
</dbReference>
<comment type="similarity">
    <text evidence="7">Belongs to the ABC transporter superfamily. Spermidine/putrescine importer (TC 3.A.1.11.1) family.</text>
</comment>
<dbReference type="GO" id="GO:0005524">
    <property type="term" value="F:ATP binding"/>
    <property type="evidence" value="ECO:0007669"/>
    <property type="project" value="UniProtKB-KW"/>
</dbReference>
<name>A0ABU2B2V7_9MICC</name>
<dbReference type="InterPro" id="IPR013611">
    <property type="entry name" value="Transp-assoc_OB_typ2"/>
</dbReference>
<keyword evidence="6 7" id="KW-0472">Membrane</keyword>
<dbReference type="SUPFAM" id="SSF52540">
    <property type="entry name" value="P-loop containing nucleoside triphosphate hydrolases"/>
    <property type="match status" value="1"/>
</dbReference>
<comment type="catalytic activity">
    <reaction evidence="7">
        <text>ATP + H2O + polyamine-[polyamine-binding protein]Side 1 = ADP + phosphate + polyamineSide 2 + [polyamine-binding protein]Side 1.</text>
        <dbReference type="EC" id="7.6.2.11"/>
    </reaction>
</comment>
<dbReference type="PANTHER" id="PTHR42781:SF4">
    <property type="entry name" value="SPERMIDINE_PUTRESCINE IMPORT ATP-BINDING PROTEIN POTA"/>
    <property type="match status" value="1"/>
</dbReference>
<dbReference type="EMBL" id="JAVDYJ010000001">
    <property type="protein sequence ID" value="MDR7347935.1"/>
    <property type="molecule type" value="Genomic_DNA"/>
</dbReference>
<accession>A0ABU2B2V7</accession>
<dbReference type="PROSITE" id="PS00211">
    <property type="entry name" value="ABC_TRANSPORTER_1"/>
    <property type="match status" value="1"/>
</dbReference>
<evidence type="ECO:0000256" key="5">
    <source>
        <dbReference type="ARBA" id="ARBA00022967"/>
    </source>
</evidence>
<dbReference type="InterPro" id="IPR008995">
    <property type="entry name" value="Mo/tungstate-bd_C_term_dom"/>
</dbReference>
<keyword evidence="2 7" id="KW-1003">Cell membrane</keyword>
<comment type="subunit">
    <text evidence="7">The complex is composed of two ATP-binding proteins (PotA), two transmembrane proteins (PotB and PotC) and a solute-binding protein (PotD).</text>
</comment>
<evidence type="ECO:0000256" key="4">
    <source>
        <dbReference type="ARBA" id="ARBA00022840"/>
    </source>
</evidence>
<keyword evidence="3 7" id="KW-0547">Nucleotide-binding</keyword>
<keyword evidence="1 7" id="KW-0813">Transport</keyword>
<dbReference type="Gene3D" id="2.40.50.100">
    <property type="match status" value="1"/>
</dbReference>
<evidence type="ECO:0000256" key="6">
    <source>
        <dbReference type="ARBA" id="ARBA00023136"/>
    </source>
</evidence>
<comment type="function">
    <text evidence="7">Part of the ABC transporter complex PotABCD involved in spermidine/putrescine import. Responsible for energy coupling to the transport system.</text>
</comment>
<feature type="domain" description="ABC transporter" evidence="8">
    <location>
        <begin position="6"/>
        <end position="236"/>
    </location>
</feature>
<proteinExistence type="inferred from homology"/>
<evidence type="ECO:0000256" key="7">
    <source>
        <dbReference type="RuleBase" id="RU364083"/>
    </source>
</evidence>
<evidence type="ECO:0000313" key="9">
    <source>
        <dbReference type="EMBL" id="MDR7347935.1"/>
    </source>
</evidence>
<dbReference type="InterPro" id="IPR050093">
    <property type="entry name" value="ABC_SmlMolc_Importer"/>
</dbReference>
<protein>
    <recommendedName>
        <fullName evidence="7">Spermidine/putrescine import ATP-binding protein PotA</fullName>
        <ecNumber evidence="7">7.6.2.11</ecNumber>
    </recommendedName>
</protein>
<comment type="caution">
    <text evidence="9">The sequence shown here is derived from an EMBL/GenBank/DDBJ whole genome shotgun (WGS) entry which is preliminary data.</text>
</comment>
<dbReference type="NCBIfam" id="TIGR01187">
    <property type="entry name" value="potA"/>
    <property type="match status" value="1"/>
</dbReference>
<evidence type="ECO:0000313" key="10">
    <source>
        <dbReference type="Proteomes" id="UP001183794"/>
    </source>
</evidence>
<dbReference type="Pfam" id="PF08402">
    <property type="entry name" value="TOBE_2"/>
    <property type="match status" value="1"/>
</dbReference>
<dbReference type="EC" id="7.6.2.11" evidence="7"/>
<dbReference type="Pfam" id="PF00005">
    <property type="entry name" value="ABC_tran"/>
    <property type="match status" value="1"/>
</dbReference>
<keyword evidence="4 7" id="KW-0067">ATP-binding</keyword>
<evidence type="ECO:0000256" key="1">
    <source>
        <dbReference type="ARBA" id="ARBA00022448"/>
    </source>
</evidence>
<gene>
    <name evidence="7" type="primary">potA</name>
    <name evidence="9" type="ORF">J2S62_002192</name>
</gene>
<evidence type="ECO:0000256" key="2">
    <source>
        <dbReference type="ARBA" id="ARBA00022475"/>
    </source>
</evidence>
<keyword evidence="10" id="KW-1185">Reference proteome</keyword>
<dbReference type="InterPro" id="IPR003439">
    <property type="entry name" value="ABC_transporter-like_ATP-bd"/>
</dbReference>
<organism evidence="9 10">
    <name type="scientific">Enteractinococcus fodinae</name>
    <dbReference type="NCBI Taxonomy" id="684663"/>
    <lineage>
        <taxon>Bacteria</taxon>
        <taxon>Bacillati</taxon>
        <taxon>Actinomycetota</taxon>
        <taxon>Actinomycetes</taxon>
        <taxon>Micrococcales</taxon>
        <taxon>Micrococcaceae</taxon>
    </lineage>
</organism>
<evidence type="ECO:0000256" key="3">
    <source>
        <dbReference type="ARBA" id="ARBA00022741"/>
    </source>
</evidence>
<dbReference type="Proteomes" id="UP001183794">
    <property type="component" value="Unassembled WGS sequence"/>
</dbReference>
<dbReference type="CDD" id="cd03300">
    <property type="entry name" value="ABC_PotA_N"/>
    <property type="match status" value="1"/>
</dbReference>